<dbReference type="RefSeq" id="WP_100348346.1">
    <property type="nucleotide sequence ID" value="NZ_PGTZ01000002.1"/>
</dbReference>
<sequence length="213" mass="23440">MSDGGYGDFEFERRFVARDVPAELLAQSPPTLVVQAYFLAADGYALRLRVQSDTARAALGPATDPVAVLEEHAAAFDFCALTAKGPAAGGTRYEAERELDVSVGVQMLRRGGLRIVKNRHSMWLGEDGWVVDVFGGENHPLVVAECERSGPVVDLQIPDFCVTEVTDDTRFSNDGLVHRPFGTWASEWEHELAVRGPRFAQTFGHNEVLHEEL</sequence>
<dbReference type="Proteomes" id="UP000231586">
    <property type="component" value="Unassembled WGS sequence"/>
</dbReference>
<dbReference type="InterPro" id="IPR033469">
    <property type="entry name" value="CYTH-like_dom_sf"/>
</dbReference>
<feature type="domain" description="CYTH" evidence="1">
    <location>
        <begin position="8"/>
        <end position="181"/>
    </location>
</feature>
<dbReference type="PANTHER" id="PTHR40114:SF1">
    <property type="entry name" value="SLR0698 PROTEIN"/>
    <property type="match status" value="1"/>
</dbReference>
<dbReference type="InterPro" id="IPR012042">
    <property type="entry name" value="NeuTTM/CthTTM-like"/>
</dbReference>
<gene>
    <name evidence="2" type="ORF">CLV34_0111</name>
</gene>
<organism evidence="2 3">
    <name type="scientific">Luteimicrobium subarcticum</name>
    <dbReference type="NCBI Taxonomy" id="620910"/>
    <lineage>
        <taxon>Bacteria</taxon>
        <taxon>Bacillati</taxon>
        <taxon>Actinomycetota</taxon>
        <taxon>Actinomycetes</taxon>
        <taxon>Micrococcales</taxon>
        <taxon>Luteimicrobium</taxon>
    </lineage>
</organism>
<comment type="caution">
    <text evidence="2">The sequence shown here is derived from an EMBL/GenBank/DDBJ whole genome shotgun (WGS) entry which is preliminary data.</text>
</comment>
<dbReference type="AlphaFoldDB" id="A0A2M8WWI1"/>
<dbReference type="PANTHER" id="PTHR40114">
    <property type="entry name" value="SLR0698 PROTEIN"/>
    <property type="match status" value="1"/>
</dbReference>
<dbReference type="Gene3D" id="2.40.320.10">
    <property type="entry name" value="Hypothetical Protein Pfu-838710-001"/>
    <property type="match status" value="1"/>
</dbReference>
<dbReference type="InterPro" id="IPR023577">
    <property type="entry name" value="CYTH_domain"/>
</dbReference>
<dbReference type="SUPFAM" id="SSF55154">
    <property type="entry name" value="CYTH-like phosphatases"/>
    <property type="match status" value="1"/>
</dbReference>
<evidence type="ECO:0000313" key="2">
    <source>
        <dbReference type="EMBL" id="PJI95236.1"/>
    </source>
</evidence>
<accession>A0A2M8WWI1</accession>
<evidence type="ECO:0000259" key="1">
    <source>
        <dbReference type="SMART" id="SM01118"/>
    </source>
</evidence>
<keyword evidence="3" id="KW-1185">Reference proteome</keyword>
<proteinExistence type="predicted"/>
<dbReference type="OrthoDB" id="9805588at2"/>
<name>A0A2M8WWI1_9MICO</name>
<dbReference type="EMBL" id="PGTZ01000002">
    <property type="protein sequence ID" value="PJI95236.1"/>
    <property type="molecule type" value="Genomic_DNA"/>
</dbReference>
<reference evidence="2 3" key="1">
    <citation type="submission" date="2017-11" db="EMBL/GenBank/DDBJ databases">
        <title>Genomic Encyclopedia of Archaeal and Bacterial Type Strains, Phase II (KMG-II): From Individual Species to Whole Genera.</title>
        <authorList>
            <person name="Goeker M."/>
        </authorList>
    </citation>
    <scope>NUCLEOTIDE SEQUENCE [LARGE SCALE GENOMIC DNA]</scope>
    <source>
        <strain evidence="2 3">DSM 22413</strain>
    </source>
</reference>
<dbReference type="SMART" id="SM01118">
    <property type="entry name" value="CYTH"/>
    <property type="match status" value="1"/>
</dbReference>
<evidence type="ECO:0000313" key="3">
    <source>
        <dbReference type="Proteomes" id="UP000231586"/>
    </source>
</evidence>
<protein>
    <submittedName>
        <fullName evidence="2">CYTH domain-containing protein</fullName>
    </submittedName>
</protein>